<organism evidence="1 2">
    <name type="scientific">Lasius platythorax</name>
    <dbReference type="NCBI Taxonomy" id="488582"/>
    <lineage>
        <taxon>Eukaryota</taxon>
        <taxon>Metazoa</taxon>
        <taxon>Ecdysozoa</taxon>
        <taxon>Arthropoda</taxon>
        <taxon>Hexapoda</taxon>
        <taxon>Insecta</taxon>
        <taxon>Pterygota</taxon>
        <taxon>Neoptera</taxon>
        <taxon>Endopterygota</taxon>
        <taxon>Hymenoptera</taxon>
        <taxon>Apocrita</taxon>
        <taxon>Aculeata</taxon>
        <taxon>Formicoidea</taxon>
        <taxon>Formicidae</taxon>
        <taxon>Formicinae</taxon>
        <taxon>Lasius</taxon>
        <taxon>Lasius</taxon>
    </lineage>
</organism>
<name>A0AAV2N4S1_9HYME</name>
<gene>
    <name evidence="1" type="ORF">LPLAT_LOCUS1538</name>
</gene>
<keyword evidence="2" id="KW-1185">Reference proteome</keyword>
<dbReference type="EMBL" id="OZ034833">
    <property type="protein sequence ID" value="CAL1675036.1"/>
    <property type="molecule type" value="Genomic_DNA"/>
</dbReference>
<reference evidence="1" key="1">
    <citation type="submission" date="2024-04" db="EMBL/GenBank/DDBJ databases">
        <authorList>
            <consortium name="Molecular Ecology Group"/>
        </authorList>
    </citation>
    <scope>NUCLEOTIDE SEQUENCE</scope>
</reference>
<sequence length="102" mass="11942">MRNPCLGALNSFPRAAFPTTGYTRPNIRRGARSLSLSRRRTLSVAEDYRREQSTNAEKTEEKCKILRIKSSFSAVETNRYYRWAARIYKRTYALFLSEPTNR</sequence>
<dbReference type="AlphaFoldDB" id="A0AAV2N4S1"/>
<dbReference type="Proteomes" id="UP001497644">
    <property type="component" value="Chromosome 10"/>
</dbReference>
<evidence type="ECO:0000313" key="2">
    <source>
        <dbReference type="Proteomes" id="UP001497644"/>
    </source>
</evidence>
<evidence type="ECO:0000313" key="1">
    <source>
        <dbReference type="EMBL" id="CAL1675036.1"/>
    </source>
</evidence>
<protein>
    <submittedName>
        <fullName evidence="1">Uncharacterized protein</fullName>
    </submittedName>
</protein>
<proteinExistence type="predicted"/>
<accession>A0AAV2N4S1</accession>